<evidence type="ECO:0000313" key="3">
    <source>
        <dbReference type="Proteomes" id="UP001165083"/>
    </source>
</evidence>
<organism evidence="2 3">
    <name type="scientific">Phytophthora lilii</name>
    <dbReference type="NCBI Taxonomy" id="2077276"/>
    <lineage>
        <taxon>Eukaryota</taxon>
        <taxon>Sar</taxon>
        <taxon>Stramenopiles</taxon>
        <taxon>Oomycota</taxon>
        <taxon>Peronosporomycetes</taxon>
        <taxon>Peronosporales</taxon>
        <taxon>Peronosporaceae</taxon>
        <taxon>Phytophthora</taxon>
    </lineage>
</organism>
<accession>A0A9W6WR53</accession>
<sequence length="219" mass="24036">MHTVHPYIASSGSVTQPELPGITTVLTAMVGLHPAAVRAWGPVVRAVGVRISRVGSDGRIRNRNRGVRDVRHWGLSCHRWGVGGRGRRGIGCWCRCRHRRVSVAGASVAMDPVDDVELPVDEPPEAQTVASPVVVVNAVTVKSGVPSFVHVQQGSPNAAPFVIDDPGKSERKTLGSTNDQRRRTRWRSSCTETNRYRGGQALVRENFRWAVHSDIWRDS</sequence>
<proteinExistence type="predicted"/>
<comment type="caution">
    <text evidence="2">The sequence shown here is derived from an EMBL/GenBank/DDBJ whole genome shotgun (WGS) entry which is preliminary data.</text>
</comment>
<dbReference type="Proteomes" id="UP001165083">
    <property type="component" value="Unassembled WGS sequence"/>
</dbReference>
<reference evidence="2" key="1">
    <citation type="submission" date="2023-04" db="EMBL/GenBank/DDBJ databases">
        <title>Phytophthora lilii NBRC 32176.</title>
        <authorList>
            <person name="Ichikawa N."/>
            <person name="Sato H."/>
            <person name="Tonouchi N."/>
        </authorList>
    </citation>
    <scope>NUCLEOTIDE SEQUENCE</scope>
    <source>
        <strain evidence="2">NBRC 32176</strain>
    </source>
</reference>
<gene>
    <name evidence="2" type="ORF">Plil01_000476800</name>
</gene>
<dbReference type="EMBL" id="BSXW01000199">
    <property type="protein sequence ID" value="GMF14477.1"/>
    <property type="molecule type" value="Genomic_DNA"/>
</dbReference>
<keyword evidence="3" id="KW-1185">Reference proteome</keyword>
<dbReference type="AlphaFoldDB" id="A0A9W6WR53"/>
<feature type="region of interest" description="Disordered" evidence="1">
    <location>
        <begin position="162"/>
        <end position="186"/>
    </location>
</feature>
<protein>
    <submittedName>
        <fullName evidence="2">Unnamed protein product</fullName>
    </submittedName>
</protein>
<evidence type="ECO:0000313" key="2">
    <source>
        <dbReference type="EMBL" id="GMF14477.1"/>
    </source>
</evidence>
<name>A0A9W6WR53_9STRA</name>
<evidence type="ECO:0000256" key="1">
    <source>
        <dbReference type="SAM" id="MobiDB-lite"/>
    </source>
</evidence>